<organism evidence="3 4">
    <name type="scientific">Candidatus Yanofskybacteria bacterium RIFCSPHIGHO2_01_FULL_41_26</name>
    <dbReference type="NCBI Taxonomy" id="1802661"/>
    <lineage>
        <taxon>Bacteria</taxon>
        <taxon>Candidatus Yanofskyibacteriota</taxon>
    </lineage>
</organism>
<comment type="caution">
    <text evidence="3">The sequence shown here is derived from an EMBL/GenBank/DDBJ whole genome shotgun (WGS) entry which is preliminary data.</text>
</comment>
<dbReference type="GO" id="GO:0005975">
    <property type="term" value="P:carbohydrate metabolic process"/>
    <property type="evidence" value="ECO:0007669"/>
    <property type="project" value="InterPro"/>
</dbReference>
<proteinExistence type="predicted"/>
<evidence type="ECO:0000256" key="2">
    <source>
        <dbReference type="ARBA" id="ARBA00022679"/>
    </source>
</evidence>
<name>A0A1F8EF50_9BACT</name>
<dbReference type="AlphaFoldDB" id="A0A1F8EF50"/>
<accession>A0A1F8EF50</accession>
<dbReference type="Proteomes" id="UP000176893">
    <property type="component" value="Unassembled WGS sequence"/>
</dbReference>
<reference evidence="3 4" key="1">
    <citation type="journal article" date="2016" name="Nat. Commun.">
        <title>Thousands of microbial genomes shed light on interconnected biogeochemical processes in an aquifer system.</title>
        <authorList>
            <person name="Anantharaman K."/>
            <person name="Brown C.T."/>
            <person name="Hug L.A."/>
            <person name="Sharon I."/>
            <person name="Castelle C.J."/>
            <person name="Probst A.J."/>
            <person name="Thomas B.C."/>
            <person name="Singh A."/>
            <person name="Wilkins M.J."/>
            <person name="Karaoz U."/>
            <person name="Brodie E.L."/>
            <person name="Williams K.H."/>
            <person name="Hubbard S.S."/>
            <person name="Banfield J.F."/>
        </authorList>
    </citation>
    <scope>NUCLEOTIDE SEQUENCE [LARGE SCALE GENOMIC DNA]</scope>
</reference>
<keyword evidence="2" id="KW-0808">Transferase</keyword>
<evidence type="ECO:0000313" key="4">
    <source>
        <dbReference type="Proteomes" id="UP000176893"/>
    </source>
</evidence>
<dbReference type="EMBL" id="MGJB01000006">
    <property type="protein sequence ID" value="OGM98969.1"/>
    <property type="molecule type" value="Genomic_DNA"/>
</dbReference>
<evidence type="ECO:0000313" key="3">
    <source>
        <dbReference type="EMBL" id="OGM98969.1"/>
    </source>
</evidence>
<gene>
    <name evidence="3" type="ORF">A2649_01230</name>
</gene>
<keyword evidence="1" id="KW-0328">Glycosyltransferase</keyword>
<dbReference type="PANTHER" id="PTHR11927:SF9">
    <property type="entry name" value="L-FUCOSYLTRANSFERASE"/>
    <property type="match status" value="1"/>
</dbReference>
<sequence length="272" mass="32110">MITFRKLGLLGRFGNQLFQYAGARMYADINGFKSAFPGWVGNKIFENIISYNNREYLLSRFLPTRQLNDFLSYTRTDKIKYMLRLQKQLPQTIALNKLYAHPEDNINFLGYFQNELSLKILKERKNYVLGWFVFKKDIADEFKKVTQNYKPWTGIHIRRGDFVKRGLSLPVFLYKDFLKSVDKKNIYISCDDPETISEFKDYSLIRPANPLPEIPNFIFDFWMLKESEMVLGCGSTFSWWAAYLGNRNNYFSPPLTHLWPKGYKPTLGKMDI</sequence>
<dbReference type="STRING" id="1802661.A2649_01230"/>
<evidence type="ECO:0000256" key="1">
    <source>
        <dbReference type="ARBA" id="ARBA00022676"/>
    </source>
</evidence>
<dbReference type="GO" id="GO:0016020">
    <property type="term" value="C:membrane"/>
    <property type="evidence" value="ECO:0007669"/>
    <property type="project" value="InterPro"/>
</dbReference>
<dbReference type="GO" id="GO:0008107">
    <property type="term" value="F:galactoside 2-alpha-L-fucosyltransferase activity"/>
    <property type="evidence" value="ECO:0007669"/>
    <property type="project" value="InterPro"/>
</dbReference>
<protein>
    <recommendedName>
        <fullName evidence="5">Glycosyl transferase family 11</fullName>
    </recommendedName>
</protein>
<evidence type="ECO:0008006" key="5">
    <source>
        <dbReference type="Google" id="ProtNLM"/>
    </source>
</evidence>
<dbReference type="PANTHER" id="PTHR11927">
    <property type="entry name" value="GALACTOSIDE 2-L-FUCOSYLTRANSFERASE"/>
    <property type="match status" value="1"/>
</dbReference>
<dbReference type="InterPro" id="IPR002516">
    <property type="entry name" value="Glyco_trans_11"/>
</dbReference>